<evidence type="ECO:0000313" key="1">
    <source>
        <dbReference type="EMBL" id="EKD44243.1"/>
    </source>
</evidence>
<name>K1ZIJ0_9BACT</name>
<comment type="caution">
    <text evidence="1">The sequence shown here is derived from an EMBL/GenBank/DDBJ whole genome shotgun (WGS) entry which is preliminary data.</text>
</comment>
<sequence length="200" mass="23718">MANSSKTTECFSTDTHRLFFSNPTNNIDKFEMLHFLGSIFEDTSYFFLITIHNSSFKFHLIFEGIETIFCPNLFLRSEMFFYNSVEIVSENMEWPIRLSGSDSYYFFFSSDFSLSFQSKMSLVINDKDISLGDSKSPFFIPFEKRFAYKLRLYMFCKCSVFNSEAFHRTIKSSRLFNNNTSFCLLNSTFEWGKFFSWHKI</sequence>
<organism evidence="1">
    <name type="scientific">uncultured bacterium</name>
    <name type="common">gcode 4</name>
    <dbReference type="NCBI Taxonomy" id="1234023"/>
    <lineage>
        <taxon>Bacteria</taxon>
        <taxon>environmental samples</taxon>
    </lineage>
</organism>
<proteinExistence type="predicted"/>
<reference evidence="1" key="1">
    <citation type="journal article" date="2012" name="Science">
        <title>Fermentation, hydrogen, and sulfur metabolism in multiple uncultivated bacterial phyla.</title>
        <authorList>
            <person name="Wrighton K.C."/>
            <person name="Thomas B.C."/>
            <person name="Sharon I."/>
            <person name="Miller C.S."/>
            <person name="Castelle C.J."/>
            <person name="VerBerkmoes N.C."/>
            <person name="Wilkins M.J."/>
            <person name="Hettich R.L."/>
            <person name="Lipton M.S."/>
            <person name="Williams K.H."/>
            <person name="Long P.E."/>
            <person name="Banfield J.F."/>
        </authorList>
    </citation>
    <scope>NUCLEOTIDE SEQUENCE [LARGE SCALE GENOMIC DNA]</scope>
</reference>
<protein>
    <submittedName>
        <fullName evidence="1">Uncharacterized protein</fullName>
    </submittedName>
</protein>
<accession>K1ZIJ0</accession>
<dbReference type="EMBL" id="AMFJ01028933">
    <property type="protein sequence ID" value="EKD44243.1"/>
    <property type="molecule type" value="Genomic_DNA"/>
</dbReference>
<dbReference type="AlphaFoldDB" id="K1ZIJ0"/>
<gene>
    <name evidence="1" type="ORF">ACD_71C00202G0002</name>
</gene>